<name>A0A0S6UCM8_NEOTH</name>
<evidence type="ECO:0000259" key="1">
    <source>
        <dbReference type="SMART" id="SM00382"/>
    </source>
</evidence>
<dbReference type="SMART" id="SM00382">
    <property type="entry name" value="AAA"/>
    <property type="match status" value="1"/>
</dbReference>
<protein>
    <submittedName>
        <fullName evidence="2">Predicted ATPase</fullName>
    </submittedName>
</protein>
<dbReference type="EMBL" id="DF238840">
    <property type="protein sequence ID" value="GAF25555.1"/>
    <property type="molecule type" value="Genomic_DNA"/>
</dbReference>
<dbReference type="PANTHER" id="PTHR42935">
    <property type="entry name" value="SLR0930 PROTEIN"/>
    <property type="match status" value="1"/>
</dbReference>
<dbReference type="CDD" id="cd00009">
    <property type="entry name" value="AAA"/>
    <property type="match status" value="1"/>
</dbReference>
<dbReference type="PANTHER" id="PTHR42935:SF1">
    <property type="entry name" value="SLR0930 PROTEIN"/>
    <property type="match status" value="1"/>
</dbReference>
<dbReference type="InterPro" id="IPR027417">
    <property type="entry name" value="P-loop_NTPase"/>
</dbReference>
<dbReference type="Pfam" id="PF05673">
    <property type="entry name" value="DUF815"/>
    <property type="match status" value="1"/>
</dbReference>
<reference evidence="2" key="1">
    <citation type="journal article" date="2014" name="Gene">
        <title>Genome-guided analysis of transformation efficiency and carbon dioxide assimilation by Moorella thermoacetica Y72.</title>
        <authorList>
            <person name="Tsukahara K."/>
            <person name="Kita A."/>
            <person name="Nakashimada Y."/>
            <person name="Hoshino T."/>
            <person name="Murakami K."/>
        </authorList>
    </citation>
    <scope>NUCLEOTIDE SEQUENCE [LARGE SCALE GENOMIC DNA]</scope>
    <source>
        <strain evidence="2">Y72</strain>
    </source>
</reference>
<dbReference type="SUPFAM" id="SSF52540">
    <property type="entry name" value="P-loop containing nucleoside triphosphate hydrolases"/>
    <property type="match status" value="1"/>
</dbReference>
<organism evidence="2">
    <name type="scientific">Moorella thermoacetica Y72</name>
    <dbReference type="NCBI Taxonomy" id="1325331"/>
    <lineage>
        <taxon>Bacteria</taxon>
        <taxon>Bacillati</taxon>
        <taxon>Bacillota</taxon>
        <taxon>Clostridia</taxon>
        <taxon>Neomoorellales</taxon>
        <taxon>Neomoorellaceae</taxon>
        <taxon>Neomoorella</taxon>
    </lineage>
</organism>
<dbReference type="InterPro" id="IPR008533">
    <property type="entry name" value="DUF815"/>
</dbReference>
<sequence length="477" mass="52804">MPIMINPIVFQQVYQRNSELLIYQDLTRDGVIAAFLEVCRQLGNPEVNRQALAAACRHFFKLLANATELYRGTLTGDPWQNYLLDRLIEAENTFTIKAGEQGWNSMGAALKDAVRQDLRALQALAGLAPAAYTAALACLVAPSGSNTAFPAGDTPGALSNKDTANSSPIPDWAGLRPLELPGPVRPVEAARRQLKEKLLAIPDWGAEGLELLADYYHTHGAGIFGACWAFRWERGPAGGRLECIDHPDPITLADLVGYEAERQEVIHNTEKFLRGLPAVNILLYGARGTGKSSTVKALLHAYGSRGLRLIELPKKYLGDYQEILKILIPRPQKFIIFIDDLSFEEDEVEYKELKGLLEGSLQARPANVLVYATSNRRHLVKELFADRTPNPAGGEVRLQDTVQEKLSLAERFGLTVVFPSPDQEQYLAIVSELASRAGLAMEPAELRRRALQWALYQNGTSGRTARQFVDYLRGEQE</sequence>
<dbReference type="AlphaFoldDB" id="A0A0S6UCM8"/>
<dbReference type="InterPro" id="IPR003593">
    <property type="entry name" value="AAA+_ATPase"/>
</dbReference>
<dbReference type="Gene3D" id="3.40.50.300">
    <property type="entry name" value="P-loop containing nucleotide triphosphate hydrolases"/>
    <property type="match status" value="1"/>
</dbReference>
<dbReference type="Proteomes" id="UP000063718">
    <property type="component" value="Unassembled WGS sequence"/>
</dbReference>
<gene>
    <name evidence="2" type="ORF">MTY_0890</name>
</gene>
<evidence type="ECO:0000313" key="2">
    <source>
        <dbReference type="EMBL" id="GAF25555.1"/>
    </source>
</evidence>
<accession>A0A0S6UCM8</accession>
<proteinExistence type="predicted"/>
<feature type="domain" description="AAA+ ATPase" evidence="1">
    <location>
        <begin position="277"/>
        <end position="394"/>
    </location>
</feature>